<keyword evidence="1" id="KW-0812">Transmembrane</keyword>
<protein>
    <submittedName>
        <fullName evidence="2">Uncharacterized protein</fullName>
    </submittedName>
</protein>
<reference evidence="2" key="1">
    <citation type="journal article" date="2013" name="J. Plant Res.">
        <title>Effect of fungi and light on seed germination of three Opuntia species from semiarid lands of central Mexico.</title>
        <authorList>
            <person name="Delgado-Sanchez P."/>
            <person name="Jimenez-Bremont J.F."/>
            <person name="Guerrero-Gonzalez Mde L."/>
            <person name="Flores J."/>
        </authorList>
    </citation>
    <scope>NUCLEOTIDE SEQUENCE</scope>
    <source>
        <tissue evidence="2">Cladode</tissue>
    </source>
</reference>
<dbReference type="EMBL" id="GISG01165917">
    <property type="protein sequence ID" value="MBA4650641.1"/>
    <property type="molecule type" value="Transcribed_RNA"/>
</dbReference>
<reference evidence="2" key="2">
    <citation type="submission" date="2020-07" db="EMBL/GenBank/DDBJ databases">
        <authorList>
            <person name="Vera ALvarez R."/>
            <person name="Arias-Moreno D.M."/>
            <person name="Jimenez-Jacinto V."/>
            <person name="Jimenez-Bremont J.F."/>
            <person name="Swaminathan K."/>
            <person name="Moose S.P."/>
            <person name="Guerrero-Gonzalez M.L."/>
            <person name="Marino-Ramirez L."/>
            <person name="Landsman D."/>
            <person name="Rodriguez-Kessler M."/>
            <person name="Delgado-Sanchez P."/>
        </authorList>
    </citation>
    <scope>NUCLEOTIDE SEQUENCE</scope>
    <source>
        <tissue evidence="2">Cladode</tissue>
    </source>
</reference>
<organism evidence="2">
    <name type="scientific">Opuntia streptacantha</name>
    <name type="common">Prickly pear cactus</name>
    <name type="synonym">Opuntia cardona</name>
    <dbReference type="NCBI Taxonomy" id="393608"/>
    <lineage>
        <taxon>Eukaryota</taxon>
        <taxon>Viridiplantae</taxon>
        <taxon>Streptophyta</taxon>
        <taxon>Embryophyta</taxon>
        <taxon>Tracheophyta</taxon>
        <taxon>Spermatophyta</taxon>
        <taxon>Magnoliopsida</taxon>
        <taxon>eudicotyledons</taxon>
        <taxon>Gunneridae</taxon>
        <taxon>Pentapetalae</taxon>
        <taxon>Caryophyllales</taxon>
        <taxon>Cactineae</taxon>
        <taxon>Cactaceae</taxon>
        <taxon>Opuntioideae</taxon>
        <taxon>Opuntia</taxon>
    </lineage>
</organism>
<feature type="transmembrane region" description="Helical" evidence="1">
    <location>
        <begin position="83"/>
        <end position="100"/>
    </location>
</feature>
<name>A0A7C9DSN4_OPUST</name>
<keyword evidence="1" id="KW-1133">Transmembrane helix</keyword>
<sequence>MGTLLFSCLLYIPGSWTLVGLSAMFIRVAFTIWLFTVYWVVPPIRPAPASRSLMKSTHIFPLAMMSAASRYLCLINFAGSPALPLSNSPALIMIGLMPILRKTSSHWKDLP</sequence>
<keyword evidence="1" id="KW-0472">Membrane</keyword>
<feature type="transmembrane region" description="Helical" evidence="1">
    <location>
        <begin position="16"/>
        <end position="39"/>
    </location>
</feature>
<dbReference type="AlphaFoldDB" id="A0A7C9DSN4"/>
<evidence type="ECO:0000313" key="2">
    <source>
        <dbReference type="EMBL" id="MBA4650641.1"/>
    </source>
</evidence>
<accession>A0A7C9DSN4</accession>
<evidence type="ECO:0000256" key="1">
    <source>
        <dbReference type="SAM" id="Phobius"/>
    </source>
</evidence>
<proteinExistence type="predicted"/>